<organism evidence="2 3">
    <name type="scientific">Hallella faecis</name>
    <dbReference type="NCBI Taxonomy" id="2841596"/>
    <lineage>
        <taxon>Bacteria</taxon>
        <taxon>Pseudomonadati</taxon>
        <taxon>Bacteroidota</taxon>
        <taxon>Bacteroidia</taxon>
        <taxon>Bacteroidales</taxon>
        <taxon>Prevotellaceae</taxon>
        <taxon>Hallella</taxon>
    </lineage>
</organism>
<feature type="compositionally biased region" description="Polar residues" evidence="1">
    <location>
        <begin position="26"/>
        <end position="42"/>
    </location>
</feature>
<dbReference type="Proteomes" id="UP001487296">
    <property type="component" value="Unassembled WGS sequence"/>
</dbReference>
<reference evidence="2 3" key="1">
    <citation type="submission" date="2024-04" db="EMBL/GenBank/DDBJ databases">
        <title>Human intestinal bacterial collection.</title>
        <authorList>
            <person name="Pauvert C."/>
            <person name="Hitch T.C.A."/>
            <person name="Clavel T."/>
        </authorList>
    </citation>
    <scope>NUCLEOTIDE SEQUENCE [LARGE SCALE GENOMIC DNA]</scope>
    <source>
        <strain evidence="2 3">CLA-AA-H145</strain>
    </source>
</reference>
<feature type="compositionally biased region" description="Basic and acidic residues" evidence="1">
    <location>
        <begin position="47"/>
        <end position="61"/>
    </location>
</feature>
<sequence length="61" mass="6839">MKKQYMQPTAVKVAVKEALMHTGSIQNTTGDVQTGVQENNTDGFEAGSKDHQTNLWDKWDE</sequence>
<dbReference type="EMBL" id="JBBNFP010000049">
    <property type="protein sequence ID" value="MEQ2487468.1"/>
    <property type="molecule type" value="Genomic_DNA"/>
</dbReference>
<keyword evidence="3" id="KW-1185">Reference proteome</keyword>
<feature type="region of interest" description="Disordered" evidence="1">
    <location>
        <begin position="26"/>
        <end position="61"/>
    </location>
</feature>
<evidence type="ECO:0000313" key="2">
    <source>
        <dbReference type="EMBL" id="MEQ2487468.1"/>
    </source>
</evidence>
<name>A0ABV1FST1_9BACT</name>
<evidence type="ECO:0000313" key="3">
    <source>
        <dbReference type="Proteomes" id="UP001487296"/>
    </source>
</evidence>
<gene>
    <name evidence="2" type="ORF">AAAT34_10510</name>
</gene>
<evidence type="ECO:0000256" key="1">
    <source>
        <dbReference type="SAM" id="MobiDB-lite"/>
    </source>
</evidence>
<accession>A0ABV1FST1</accession>
<dbReference type="RefSeq" id="WP_215760555.1">
    <property type="nucleotide sequence ID" value="NZ_JAHKBE010000051.1"/>
</dbReference>
<protein>
    <submittedName>
        <fullName evidence="2">Uncharacterized protein</fullName>
    </submittedName>
</protein>
<proteinExistence type="predicted"/>
<comment type="caution">
    <text evidence="2">The sequence shown here is derived from an EMBL/GenBank/DDBJ whole genome shotgun (WGS) entry which is preliminary data.</text>
</comment>